<keyword evidence="5 10" id="KW-0328">Glycosyltransferase</keyword>
<dbReference type="RefSeq" id="WP_021234317.1">
    <property type="nucleotide sequence ID" value="NZ_ATHL01000076.1"/>
</dbReference>
<dbReference type="GO" id="GO:0004134">
    <property type="term" value="F:4-alpha-glucanotransferase activity"/>
    <property type="evidence" value="ECO:0007669"/>
    <property type="project" value="UniProtKB-EC"/>
</dbReference>
<dbReference type="PANTHER" id="PTHR32438">
    <property type="entry name" value="4-ALPHA-GLUCANOTRANSFERASE DPE1, CHLOROPLASTIC/AMYLOPLASTIC"/>
    <property type="match status" value="1"/>
</dbReference>
<reference evidence="11 12" key="1">
    <citation type="journal article" date="2013" name="Genome Announc.">
        <title>Genome Sequence of Novosphingobium lindaniclasticum LE124T, Isolated from a Hexachlorocyclohexane Dumpsite.</title>
        <authorList>
            <person name="Saxena A."/>
            <person name="Nayyar N."/>
            <person name="Sangwan N."/>
            <person name="Kumari R."/>
            <person name="Khurana J.P."/>
            <person name="Lal R."/>
        </authorList>
    </citation>
    <scope>NUCLEOTIDE SEQUENCE [LARGE SCALE GENOMIC DNA]</scope>
    <source>
        <strain evidence="11 12">LE124</strain>
    </source>
</reference>
<evidence type="ECO:0000256" key="1">
    <source>
        <dbReference type="ARBA" id="ARBA00000439"/>
    </source>
</evidence>
<dbReference type="InterPro" id="IPR017853">
    <property type="entry name" value="GH"/>
</dbReference>
<evidence type="ECO:0000256" key="2">
    <source>
        <dbReference type="ARBA" id="ARBA00005684"/>
    </source>
</evidence>
<keyword evidence="12" id="KW-1185">Reference proteome</keyword>
<protein>
    <recommendedName>
        <fullName evidence="4 10">4-alpha-glucanotransferase</fullName>
        <ecNumber evidence="3 10">2.4.1.25</ecNumber>
    </recommendedName>
    <alternativeName>
        <fullName evidence="8 10">Amylomaltase</fullName>
    </alternativeName>
    <alternativeName>
        <fullName evidence="9 10">Disproportionating enzyme</fullName>
    </alternativeName>
</protein>
<dbReference type="EMBL" id="ATHL01000076">
    <property type="protein sequence ID" value="EQB15424.1"/>
    <property type="molecule type" value="Genomic_DNA"/>
</dbReference>
<accession>T0J0H0</accession>
<evidence type="ECO:0000256" key="10">
    <source>
        <dbReference type="RuleBase" id="RU361207"/>
    </source>
</evidence>
<dbReference type="GO" id="GO:0005975">
    <property type="term" value="P:carbohydrate metabolic process"/>
    <property type="evidence" value="ECO:0007669"/>
    <property type="project" value="InterPro"/>
</dbReference>
<dbReference type="PANTHER" id="PTHR32438:SF5">
    <property type="entry name" value="4-ALPHA-GLUCANOTRANSFERASE DPE1, CHLOROPLASTIC_AMYLOPLASTIC"/>
    <property type="match status" value="1"/>
</dbReference>
<dbReference type="NCBIfam" id="TIGR00217">
    <property type="entry name" value="malQ"/>
    <property type="match status" value="1"/>
</dbReference>
<keyword evidence="6 10" id="KW-0808">Transferase</keyword>
<dbReference type="Proteomes" id="UP000015527">
    <property type="component" value="Unassembled WGS sequence"/>
</dbReference>
<evidence type="ECO:0000256" key="4">
    <source>
        <dbReference type="ARBA" id="ARBA00020295"/>
    </source>
</evidence>
<evidence type="ECO:0000256" key="9">
    <source>
        <dbReference type="ARBA" id="ARBA00031501"/>
    </source>
</evidence>
<evidence type="ECO:0000313" key="11">
    <source>
        <dbReference type="EMBL" id="EQB15424.1"/>
    </source>
</evidence>
<evidence type="ECO:0000256" key="8">
    <source>
        <dbReference type="ARBA" id="ARBA00031423"/>
    </source>
</evidence>
<sequence>MSNASDTPSGNPLHDLAAGLGVARNWRGADGNDNIVADETLVGIVTAIGYPASSVGDMSESMERLRAELQAMPRLLTAEVGKATALPPVLAHATRAELALEHGDAVQDIAIEAGRLPPLHEPGYYHLHIAGHTIRLAVAPLHCFSLGHRENTGRCWGPAIQIPSLRTGRPGPFGDLGDLDEAVRSFAKAGADVVAISPLHAISSHAGRAFSPYTPSSRLFLNTALAAPQLAGLPPYATGDDGALIDWQTALPERRQALRRLFAELDESDRQRVAAWARGQREALQRHALFEALSSCFGGDWGKWPSALQDARSSESARFAADNAREIAFHVFAQWLTRRSLDAVQSAAREAGMAVGLIGDLAVGIDPQGSDAWAMQESILSGLTIGAPPDPLGPDGQNWGLTAFSPRGLAQSGFEPWLATLRATLHTGGGMRIDHAFGLSRLWVIPEGAPASQGAYLAYPFRDMIRLIMLESHLSQALIIAEDLGTRPPGFDEELAGRDLLGMRVLWFERSADGQFRSPAQFEPASVAMTSTHDTPTVAGWWSGRDIDWNEQLGRGEELGAQRNARSLDRTRLWHALGGDADQPPPSAPGAVVDKAISHVAGSKSDLAIVALEDLLGIEEQPNIPGTVTTHPNWRRRLAGPLDRLIVEKQVQARIITLNGRKTDERRAQDQPGRPPV</sequence>
<comment type="similarity">
    <text evidence="2 10">Belongs to the disproportionating enzyme family.</text>
</comment>
<dbReference type="Pfam" id="PF02446">
    <property type="entry name" value="Glyco_hydro_77"/>
    <property type="match status" value="1"/>
</dbReference>
<evidence type="ECO:0000256" key="6">
    <source>
        <dbReference type="ARBA" id="ARBA00022679"/>
    </source>
</evidence>
<gene>
    <name evidence="11" type="ORF">L284_12355</name>
</gene>
<proteinExistence type="inferred from homology"/>
<dbReference type="Gene3D" id="3.20.20.80">
    <property type="entry name" value="Glycosidases"/>
    <property type="match status" value="1"/>
</dbReference>
<dbReference type="OrthoDB" id="9761577at2"/>
<dbReference type="PATRIC" id="fig|1096930.3.peg.2468"/>
<name>T0J0H0_9SPHN</name>
<comment type="caution">
    <text evidence="11">The sequence shown here is derived from an EMBL/GenBank/DDBJ whole genome shotgun (WGS) entry which is preliminary data.</text>
</comment>
<comment type="catalytic activity">
    <reaction evidence="1 10">
        <text>Transfers a segment of a (1-&gt;4)-alpha-D-glucan to a new position in an acceptor, which may be glucose or a (1-&gt;4)-alpha-D-glucan.</text>
        <dbReference type="EC" id="2.4.1.25"/>
    </reaction>
</comment>
<dbReference type="EC" id="2.4.1.25" evidence="3 10"/>
<dbReference type="eggNOG" id="COG1640">
    <property type="taxonomic scope" value="Bacteria"/>
</dbReference>
<evidence type="ECO:0000256" key="7">
    <source>
        <dbReference type="ARBA" id="ARBA00023277"/>
    </source>
</evidence>
<dbReference type="InterPro" id="IPR003385">
    <property type="entry name" value="Glyco_hydro_77"/>
</dbReference>
<organism evidence="11 12">
    <name type="scientific">Novosphingobium lindaniclasticum LE124</name>
    <dbReference type="NCBI Taxonomy" id="1096930"/>
    <lineage>
        <taxon>Bacteria</taxon>
        <taxon>Pseudomonadati</taxon>
        <taxon>Pseudomonadota</taxon>
        <taxon>Alphaproteobacteria</taxon>
        <taxon>Sphingomonadales</taxon>
        <taxon>Sphingomonadaceae</taxon>
        <taxon>Novosphingobium</taxon>
    </lineage>
</organism>
<evidence type="ECO:0000256" key="3">
    <source>
        <dbReference type="ARBA" id="ARBA00012560"/>
    </source>
</evidence>
<keyword evidence="7 10" id="KW-0119">Carbohydrate metabolism</keyword>
<evidence type="ECO:0000313" key="12">
    <source>
        <dbReference type="Proteomes" id="UP000015527"/>
    </source>
</evidence>
<dbReference type="SUPFAM" id="SSF51445">
    <property type="entry name" value="(Trans)glycosidases"/>
    <property type="match status" value="1"/>
</dbReference>
<dbReference type="AlphaFoldDB" id="T0J0H0"/>
<evidence type="ECO:0000256" key="5">
    <source>
        <dbReference type="ARBA" id="ARBA00022676"/>
    </source>
</evidence>